<accession>A0A8S1J968</accession>
<evidence type="ECO:0000313" key="1">
    <source>
        <dbReference type="EMBL" id="CAD7703811.1"/>
    </source>
</evidence>
<keyword evidence="2" id="KW-1185">Reference proteome</keyword>
<comment type="caution">
    <text evidence="1">The sequence shown here is derived from an EMBL/GenBank/DDBJ whole genome shotgun (WGS) entry which is preliminary data.</text>
</comment>
<evidence type="ECO:0000313" key="2">
    <source>
        <dbReference type="Proteomes" id="UP000708148"/>
    </source>
</evidence>
<reference evidence="1" key="1">
    <citation type="submission" date="2020-12" db="EMBL/GenBank/DDBJ databases">
        <authorList>
            <person name="Iha C."/>
        </authorList>
    </citation>
    <scope>NUCLEOTIDE SEQUENCE</scope>
</reference>
<organism evidence="1 2">
    <name type="scientific">Ostreobium quekettii</name>
    <dbReference type="NCBI Taxonomy" id="121088"/>
    <lineage>
        <taxon>Eukaryota</taxon>
        <taxon>Viridiplantae</taxon>
        <taxon>Chlorophyta</taxon>
        <taxon>core chlorophytes</taxon>
        <taxon>Ulvophyceae</taxon>
        <taxon>TCBD clade</taxon>
        <taxon>Bryopsidales</taxon>
        <taxon>Ostreobineae</taxon>
        <taxon>Ostreobiaceae</taxon>
        <taxon>Ostreobium</taxon>
    </lineage>
</organism>
<dbReference type="AlphaFoldDB" id="A0A8S1J968"/>
<proteinExistence type="predicted"/>
<dbReference type="Proteomes" id="UP000708148">
    <property type="component" value="Unassembled WGS sequence"/>
</dbReference>
<sequence>MCRAPENVHGSGVACGSGWRVLNARRKFMAPSQLDSFLDSRTGSPGQRQDDVQIGYQRDSGRPLALLYGLLALLYEQQHCQPKVSECTKHRPDGCKSHIWQEHYRKNEQQHHCCKRNSPGVVAKKNNVVAKTSNTVAKNRDLLDML</sequence>
<dbReference type="EMBL" id="CAJHUC010002437">
    <property type="protein sequence ID" value="CAD7703811.1"/>
    <property type="molecule type" value="Genomic_DNA"/>
</dbReference>
<name>A0A8S1J968_9CHLO</name>
<protein>
    <submittedName>
        <fullName evidence="1">Uncharacterized protein</fullName>
    </submittedName>
</protein>
<gene>
    <name evidence="1" type="ORF">OSTQU699_LOCUS9168</name>
</gene>